<evidence type="ECO:0000313" key="1">
    <source>
        <dbReference type="EMBL" id="TFY56376.1"/>
    </source>
</evidence>
<accession>A0A4Y9Y1P9</accession>
<evidence type="ECO:0000313" key="2">
    <source>
        <dbReference type="Proteomes" id="UP000298390"/>
    </source>
</evidence>
<gene>
    <name evidence="1" type="ORF">EVJ58_g7680</name>
</gene>
<dbReference type="Gene3D" id="3.40.50.360">
    <property type="match status" value="1"/>
</dbReference>
<sequence>MSPNGLRVTSLAHGAVCSVWGYWSLYDWNPSWEDDAAFKLGSDAIKNKLRAPLDRQNHPSQFVVAQPQLPSELRVFGPLGEQLRAAHKAHAPESVDQAPHRDRRATQAGRLAVLYASEGGKAKKVAKRLAACTNIRSLIASVAPMDAVSLEDHGACDACSW</sequence>
<dbReference type="Proteomes" id="UP000298390">
    <property type="component" value="Unassembled WGS sequence"/>
</dbReference>
<dbReference type="InterPro" id="IPR029039">
    <property type="entry name" value="Flavoprotein-like_sf"/>
</dbReference>
<dbReference type="EMBL" id="SEKV01000510">
    <property type="protein sequence ID" value="TFY56376.1"/>
    <property type="molecule type" value="Genomic_DNA"/>
</dbReference>
<dbReference type="AlphaFoldDB" id="A0A4Y9Y1P9"/>
<organism evidence="1 2">
    <name type="scientific">Rhodofomes roseus</name>
    <dbReference type="NCBI Taxonomy" id="34475"/>
    <lineage>
        <taxon>Eukaryota</taxon>
        <taxon>Fungi</taxon>
        <taxon>Dikarya</taxon>
        <taxon>Basidiomycota</taxon>
        <taxon>Agaricomycotina</taxon>
        <taxon>Agaricomycetes</taxon>
        <taxon>Polyporales</taxon>
        <taxon>Rhodofomes</taxon>
    </lineage>
</organism>
<dbReference type="STRING" id="34475.A0A4Y9Y1P9"/>
<protein>
    <submittedName>
        <fullName evidence="1">Uncharacterized protein</fullName>
    </submittedName>
</protein>
<proteinExistence type="predicted"/>
<reference evidence="1 2" key="1">
    <citation type="submission" date="2019-01" db="EMBL/GenBank/DDBJ databases">
        <title>Genome sequencing of the rare red list fungi Fomitopsis rosea.</title>
        <authorList>
            <person name="Buettner E."/>
            <person name="Kellner H."/>
        </authorList>
    </citation>
    <scope>NUCLEOTIDE SEQUENCE [LARGE SCALE GENOMIC DNA]</scope>
    <source>
        <strain evidence="1 2">DSM 105464</strain>
    </source>
</reference>
<name>A0A4Y9Y1P9_9APHY</name>
<dbReference type="SUPFAM" id="SSF52218">
    <property type="entry name" value="Flavoproteins"/>
    <property type="match status" value="1"/>
</dbReference>
<comment type="caution">
    <text evidence="1">The sequence shown here is derived from an EMBL/GenBank/DDBJ whole genome shotgun (WGS) entry which is preliminary data.</text>
</comment>